<evidence type="ECO:0000256" key="1">
    <source>
        <dbReference type="SAM" id="MobiDB-lite"/>
    </source>
</evidence>
<feature type="compositionally biased region" description="Polar residues" evidence="1">
    <location>
        <begin position="66"/>
        <end position="77"/>
    </location>
</feature>
<evidence type="ECO:0000313" key="2">
    <source>
        <dbReference type="EMBL" id="MFD0787651.1"/>
    </source>
</evidence>
<feature type="non-terminal residue" evidence="2">
    <location>
        <position position="77"/>
    </location>
</feature>
<accession>A0ABW3AAS7</accession>
<sequence>MLAHPPADRALLIMKLLCANPACRDDNFMINARRPHPSRGGRASGGVPGQPRARAATVRSATSPSYALSWSSARSTA</sequence>
<feature type="region of interest" description="Disordered" evidence="1">
    <location>
        <begin position="32"/>
        <end position="77"/>
    </location>
</feature>
<gene>
    <name evidence="2" type="ORF">ACFQZ8_27420</name>
</gene>
<dbReference type="Proteomes" id="UP001597053">
    <property type="component" value="Unassembled WGS sequence"/>
</dbReference>
<feature type="compositionally biased region" description="Low complexity" evidence="1">
    <location>
        <begin position="51"/>
        <end position="65"/>
    </location>
</feature>
<evidence type="ECO:0000313" key="3">
    <source>
        <dbReference type="Proteomes" id="UP001597053"/>
    </source>
</evidence>
<comment type="caution">
    <text evidence="2">The sequence shown here is derived from an EMBL/GenBank/DDBJ whole genome shotgun (WGS) entry which is preliminary data.</text>
</comment>
<proteinExistence type="predicted"/>
<protein>
    <submittedName>
        <fullName evidence="2">Uncharacterized protein</fullName>
    </submittedName>
</protein>
<keyword evidence="3" id="KW-1185">Reference proteome</keyword>
<organism evidence="2 3">
    <name type="scientific">Micromonospora azadirachtae</name>
    <dbReference type="NCBI Taxonomy" id="1970735"/>
    <lineage>
        <taxon>Bacteria</taxon>
        <taxon>Bacillati</taxon>
        <taxon>Actinomycetota</taxon>
        <taxon>Actinomycetes</taxon>
        <taxon>Micromonosporales</taxon>
        <taxon>Micromonosporaceae</taxon>
        <taxon>Micromonospora</taxon>
    </lineage>
</organism>
<name>A0ABW3AAS7_9ACTN</name>
<reference evidence="3" key="1">
    <citation type="journal article" date="2019" name="Int. J. Syst. Evol. Microbiol.">
        <title>The Global Catalogue of Microorganisms (GCM) 10K type strain sequencing project: providing services to taxonomists for standard genome sequencing and annotation.</title>
        <authorList>
            <consortium name="The Broad Institute Genomics Platform"/>
            <consortium name="The Broad Institute Genome Sequencing Center for Infectious Disease"/>
            <person name="Wu L."/>
            <person name="Ma J."/>
        </authorList>
    </citation>
    <scope>NUCLEOTIDE SEQUENCE [LARGE SCALE GENOMIC DNA]</scope>
    <source>
        <strain evidence="3">JCM 32148</strain>
    </source>
</reference>
<dbReference type="EMBL" id="JBHTHM010002153">
    <property type="protein sequence ID" value="MFD0787651.1"/>
    <property type="molecule type" value="Genomic_DNA"/>
</dbReference>